<reference evidence="1" key="1">
    <citation type="submission" date="2021-01" db="EMBL/GenBank/DDBJ databases">
        <authorList>
            <person name="Corre E."/>
            <person name="Pelletier E."/>
            <person name="Niang G."/>
            <person name="Scheremetjew M."/>
            <person name="Finn R."/>
            <person name="Kale V."/>
            <person name="Holt S."/>
            <person name="Cochrane G."/>
            <person name="Meng A."/>
            <person name="Brown T."/>
            <person name="Cohen L."/>
        </authorList>
    </citation>
    <scope>NUCLEOTIDE SEQUENCE</scope>
    <source>
        <strain evidence="1">UIO037</strain>
    </source>
</reference>
<name>A0A6T7ZPQ7_9EUKA</name>
<organism evidence="1">
    <name type="scientific">Prymnesium polylepis</name>
    <dbReference type="NCBI Taxonomy" id="72548"/>
    <lineage>
        <taxon>Eukaryota</taxon>
        <taxon>Haptista</taxon>
        <taxon>Haptophyta</taxon>
        <taxon>Prymnesiophyceae</taxon>
        <taxon>Prymnesiales</taxon>
        <taxon>Prymnesiaceae</taxon>
        <taxon>Prymnesium</taxon>
    </lineage>
</organism>
<dbReference type="AlphaFoldDB" id="A0A6T7ZPQ7"/>
<protein>
    <submittedName>
        <fullName evidence="1">Uncharacterized protein</fullName>
    </submittedName>
</protein>
<evidence type="ECO:0000313" key="1">
    <source>
        <dbReference type="EMBL" id="CAE2223169.1"/>
    </source>
</evidence>
<gene>
    <name evidence="1" type="ORF">CPOL0286_LOCUS9389</name>
</gene>
<accession>A0A6T7ZPQ7</accession>
<sequence length="99" mass="10841">MAQRDARLRRGAQCHWGSVPILDGEGTRARAHCAFGYAATGRRRSVGWIFVDASGRAAGGGVLGWAWGHSLERGRLVSCVRKSEWAVLFLNLFARTAAW</sequence>
<dbReference type="EMBL" id="HBKO01020808">
    <property type="protein sequence ID" value="CAE2223169.1"/>
    <property type="molecule type" value="Transcribed_RNA"/>
</dbReference>
<proteinExistence type="predicted"/>